<keyword evidence="3" id="KW-1185">Reference proteome</keyword>
<evidence type="ECO:0000259" key="1">
    <source>
        <dbReference type="Pfam" id="PF13566"/>
    </source>
</evidence>
<evidence type="ECO:0000313" key="3">
    <source>
        <dbReference type="Proteomes" id="UP000295710"/>
    </source>
</evidence>
<reference evidence="2 3" key="1">
    <citation type="journal article" date="2016" name="Nat. Microbiol.">
        <title>The Mouse Intestinal Bacterial Collection (miBC) provides host-specific insight into cultured diversity and functional potential of the gut microbiota.</title>
        <authorList>
            <person name="Lagkouvardos I."/>
            <person name="Pukall R."/>
            <person name="Abt B."/>
            <person name="Foesel B.U."/>
            <person name="Meier-Kolthoff J.P."/>
            <person name="Kumar N."/>
            <person name="Bresciani A."/>
            <person name="Martinez I."/>
            <person name="Just S."/>
            <person name="Ziegler C."/>
            <person name="Brugiroux S."/>
            <person name="Garzetti D."/>
            <person name="Wenning M."/>
            <person name="Bui T.P."/>
            <person name="Wang J."/>
            <person name="Hugenholtz F."/>
            <person name="Plugge C.M."/>
            <person name="Peterson D.A."/>
            <person name="Hornef M.W."/>
            <person name="Baines J.F."/>
            <person name="Smidt H."/>
            <person name="Walter J."/>
            <person name="Kristiansen K."/>
            <person name="Nielsen H.B."/>
            <person name="Haller D."/>
            <person name="Overmann J."/>
            <person name="Stecher B."/>
            <person name="Clavel T."/>
        </authorList>
    </citation>
    <scope>NUCLEOTIDE SEQUENCE [LARGE SCALE GENOMIC DNA]</scope>
    <source>
        <strain evidence="2 3">DSM 28560</strain>
    </source>
</reference>
<dbReference type="NCBIfam" id="TIGR03915">
    <property type="entry name" value="SAM_7_link_chp"/>
    <property type="match status" value="1"/>
</dbReference>
<proteinExistence type="predicted"/>
<dbReference type="Proteomes" id="UP000295710">
    <property type="component" value="Unassembled WGS sequence"/>
</dbReference>
<name>A0A4R4FCG8_9FIRM</name>
<dbReference type="EMBL" id="SMMX01000023">
    <property type="protein sequence ID" value="TDA20363.1"/>
    <property type="molecule type" value="Genomic_DNA"/>
</dbReference>
<accession>A0A4R4FCG8</accession>
<organism evidence="2 3">
    <name type="scientific">Extibacter muris</name>
    <dbReference type="NCBI Taxonomy" id="1796622"/>
    <lineage>
        <taxon>Bacteria</taxon>
        <taxon>Bacillati</taxon>
        <taxon>Bacillota</taxon>
        <taxon>Clostridia</taxon>
        <taxon>Lachnospirales</taxon>
        <taxon>Lachnospiraceae</taxon>
        <taxon>Extibacter</taxon>
    </lineage>
</organism>
<evidence type="ECO:0000313" key="2">
    <source>
        <dbReference type="EMBL" id="TDA20363.1"/>
    </source>
</evidence>
<feature type="domain" description="DUF4130" evidence="1">
    <location>
        <begin position="98"/>
        <end position="252"/>
    </location>
</feature>
<dbReference type="Pfam" id="PF13566">
    <property type="entry name" value="DUF4130"/>
    <property type="match status" value="1"/>
</dbReference>
<dbReference type="InterPro" id="IPR023875">
    <property type="entry name" value="DNA_repair_put"/>
</dbReference>
<dbReference type="InterPro" id="IPR025404">
    <property type="entry name" value="DUF4130"/>
</dbReference>
<protein>
    <submittedName>
        <fullName evidence="2">DNA metabolism protein</fullName>
    </submittedName>
</protein>
<sequence length="255" mass="29205">MKTIYICTDTVTGIFSGIYDAWKAEGEEDTCGIALRGALEQQLFCDYVETVETEHKAVVVEAMIKKNLGRPAYWDIYHAALAADGGKGDAILGTMLAARRLRDSRRIMEHLSHPAVEKVFELSRTVGGEAHAFKGFLRFRELVNGVLFAEITPKNQVLTCLAPHFADRLPQENWMIYDNAHKTFVVHEAGKKWVLGLNEQLDIDAVRNISDREREYARLWKGFFHTISIESRESRSRQLQHLPLRFQKNMVEFNH</sequence>
<dbReference type="AlphaFoldDB" id="A0A4R4FCG8"/>
<dbReference type="RefSeq" id="WP_132280815.1">
    <property type="nucleotide sequence ID" value="NZ_JAOBST010000033.1"/>
</dbReference>
<comment type="caution">
    <text evidence="2">The sequence shown here is derived from an EMBL/GenBank/DDBJ whole genome shotgun (WGS) entry which is preliminary data.</text>
</comment>
<gene>
    <name evidence="2" type="ORF">E1963_17465</name>
</gene>